<evidence type="ECO:0000256" key="1">
    <source>
        <dbReference type="SAM" id="MobiDB-lite"/>
    </source>
</evidence>
<feature type="region of interest" description="Disordered" evidence="1">
    <location>
        <begin position="40"/>
        <end position="76"/>
    </location>
</feature>
<evidence type="ECO:0000313" key="3">
    <source>
        <dbReference type="Proteomes" id="UP000256780"/>
    </source>
</evidence>
<organism evidence="2 3">
    <name type="scientific">Cupriavidus taiwanensis</name>
    <dbReference type="NCBI Taxonomy" id="164546"/>
    <lineage>
        <taxon>Bacteria</taxon>
        <taxon>Pseudomonadati</taxon>
        <taxon>Pseudomonadota</taxon>
        <taxon>Betaproteobacteria</taxon>
        <taxon>Burkholderiales</taxon>
        <taxon>Burkholderiaceae</taxon>
        <taxon>Cupriavidus</taxon>
    </lineage>
</organism>
<geneLocation type="plasmid" evidence="3">
    <name>cbm2587_p</name>
</geneLocation>
<evidence type="ECO:0000313" key="2">
    <source>
        <dbReference type="EMBL" id="SOY73041.1"/>
    </source>
</evidence>
<name>A0A975XIR1_9BURK</name>
<protein>
    <submittedName>
        <fullName evidence="2">PemI family protein</fullName>
    </submittedName>
</protein>
<reference evidence="2 3" key="1">
    <citation type="submission" date="2018-01" db="EMBL/GenBank/DDBJ databases">
        <authorList>
            <person name="Clerissi C."/>
        </authorList>
    </citation>
    <scope>NUCLEOTIDE SEQUENCE [LARGE SCALE GENOMIC DNA]</scope>
    <source>
        <strain evidence="2">Cupriavidus sp. LMG 19464</strain>
        <plasmid evidence="3">cbm2587_p</plasmid>
    </source>
</reference>
<accession>A0A975XIR1</accession>
<gene>
    <name evidence="2" type="ORF">CBM2587_P10010</name>
</gene>
<sequence>MRTRIRKSGKGASLRLPAEIVEAARDEYDVEALITGITPENRHGEVDFGPAVGQERQTSGHQTASAQPHSPSRRRP</sequence>
<feature type="compositionally biased region" description="Polar residues" evidence="1">
    <location>
        <begin position="55"/>
        <end position="70"/>
    </location>
</feature>
<proteinExistence type="predicted"/>
<comment type="caution">
    <text evidence="2">The sequence shown here is derived from an EMBL/GenBank/DDBJ whole genome shotgun (WGS) entry which is preliminary data.</text>
</comment>
<dbReference type="EMBL" id="OFSQ01000039">
    <property type="protein sequence ID" value="SOY73041.1"/>
    <property type="molecule type" value="Genomic_DNA"/>
</dbReference>
<dbReference type="AlphaFoldDB" id="A0A975XIR1"/>
<dbReference type="Proteomes" id="UP000256780">
    <property type="component" value="Plasmid CBM2587_p"/>
</dbReference>